<proteinExistence type="predicted"/>
<dbReference type="InterPro" id="IPR025643">
    <property type="entry name" value="R2K_3"/>
</dbReference>
<dbReference type="AlphaFoldDB" id="A0AAE3QZM7"/>
<dbReference type="Pfam" id="PF14243">
    <property type="entry name" value="R2K_3"/>
    <property type="match status" value="1"/>
</dbReference>
<reference evidence="2" key="1">
    <citation type="submission" date="2023-05" db="EMBL/GenBank/DDBJ databases">
        <authorList>
            <person name="Zhang X."/>
        </authorList>
    </citation>
    <scope>NUCLEOTIDE SEQUENCE</scope>
    <source>
        <strain evidence="2">YF14B1</strain>
    </source>
</reference>
<dbReference type="RefSeq" id="WP_313989925.1">
    <property type="nucleotide sequence ID" value="NZ_JASJOS010000037.1"/>
</dbReference>
<evidence type="ECO:0000259" key="1">
    <source>
        <dbReference type="Pfam" id="PF14243"/>
    </source>
</evidence>
<dbReference type="EMBL" id="JASJOS010000037">
    <property type="protein sequence ID" value="MDJ1486373.1"/>
    <property type="molecule type" value="Genomic_DNA"/>
</dbReference>
<organism evidence="2 3">
    <name type="scientific">Xanthocytophaga flava</name>
    <dbReference type="NCBI Taxonomy" id="3048013"/>
    <lineage>
        <taxon>Bacteria</taxon>
        <taxon>Pseudomonadati</taxon>
        <taxon>Bacteroidota</taxon>
        <taxon>Cytophagia</taxon>
        <taxon>Cytophagales</taxon>
        <taxon>Rhodocytophagaceae</taxon>
        <taxon>Xanthocytophaga</taxon>
    </lineage>
</organism>
<evidence type="ECO:0000313" key="2">
    <source>
        <dbReference type="EMBL" id="MDJ1486373.1"/>
    </source>
</evidence>
<name>A0AAE3QZM7_9BACT</name>
<evidence type="ECO:0000313" key="3">
    <source>
        <dbReference type="Proteomes" id="UP001241110"/>
    </source>
</evidence>
<sequence length="268" mass="31365">MNRYNTLQWVVQRMLTDSNDIQKIREACEAISVDFIEVDIIPFTDQLPDFPLDKQSIFYGSTNFMNLVYTHPELSKGLFLDKKIFTIENYLMQWQSYMLNSTALVVTFQELMDMPYDEEQLLFIRPNEDSKAFAGETRPFKDITDWYHRLTQIENTNLSLETKIIVGEPYNIKKEWRLWIVDKKVVAASQYREYFKLKKVEGCPPEVTAFAEQRCQEYTPHSVFVMDIGLCGDSLYIIECNCMNSAGFYKADIAQIIHSVTDSFATMF</sequence>
<feature type="domain" description="ATP-grasp" evidence="1">
    <location>
        <begin position="108"/>
        <end position="257"/>
    </location>
</feature>
<dbReference type="Proteomes" id="UP001241110">
    <property type="component" value="Unassembled WGS sequence"/>
</dbReference>
<comment type="caution">
    <text evidence="2">The sequence shown here is derived from an EMBL/GenBank/DDBJ whole genome shotgun (WGS) entry which is preliminary data.</text>
</comment>
<protein>
    <submittedName>
        <fullName evidence="2">ATP-grasp domain-containing protein</fullName>
    </submittedName>
</protein>
<accession>A0AAE3QZM7</accession>
<gene>
    <name evidence="2" type="ORF">QNI16_38190</name>
</gene>